<keyword evidence="1" id="KW-0472">Membrane</keyword>
<reference evidence="2 3" key="1">
    <citation type="journal article" date="2015" name="Nature">
        <title>rRNA introns, odd ribosomes, and small enigmatic genomes across a large radiation of phyla.</title>
        <authorList>
            <person name="Brown C.T."/>
            <person name="Hug L.A."/>
            <person name="Thomas B.C."/>
            <person name="Sharon I."/>
            <person name="Castelle C.J."/>
            <person name="Singh A."/>
            <person name="Wilkins M.J."/>
            <person name="Williams K.H."/>
            <person name="Banfield J.F."/>
        </authorList>
    </citation>
    <scope>NUCLEOTIDE SEQUENCE [LARGE SCALE GENOMIC DNA]</scope>
</reference>
<dbReference type="EMBL" id="LCMO01000045">
    <property type="protein sequence ID" value="KKU37666.1"/>
    <property type="molecule type" value="Genomic_DNA"/>
</dbReference>
<keyword evidence="1" id="KW-0812">Transmembrane</keyword>
<feature type="transmembrane region" description="Helical" evidence="1">
    <location>
        <begin position="9"/>
        <end position="31"/>
    </location>
</feature>
<gene>
    <name evidence="2" type="ORF">UX53_C0045G0013</name>
</gene>
<accession>A0A0G1PXX0</accession>
<proteinExistence type="predicted"/>
<keyword evidence="1" id="KW-1133">Transmembrane helix</keyword>
<organism evidence="2 3">
    <name type="scientific">Candidatus Azambacteria bacterium GW2011_GWB2_46_37</name>
    <dbReference type="NCBI Taxonomy" id="1618618"/>
    <lineage>
        <taxon>Bacteria</taxon>
        <taxon>Candidatus Azamiibacteriota</taxon>
    </lineage>
</organism>
<dbReference type="AlphaFoldDB" id="A0A0G1PXX0"/>
<comment type="caution">
    <text evidence="2">The sequence shown here is derived from an EMBL/GenBank/DDBJ whole genome shotgun (WGS) entry which is preliminary data.</text>
</comment>
<protein>
    <submittedName>
        <fullName evidence="2">Uncharacterized protein</fullName>
    </submittedName>
</protein>
<sequence length="189" mass="21198">MFLNHRGQILIELLLVVAITAVIAGLAAQMIGVSLRSVQISGRETIAKNLAEEMMETVRAVSGEKWHNIYLLNKSQANTYYPVHQTTPVDKWVLQAGQENVIIGGVTYTRYLYFENAQKMTAIVTWNEGSITLNDYFSRWPNETAIQSAWFGAIGVAGPVTNFGYDFFTDDANLSYGTPPWSITLRREQ</sequence>
<name>A0A0G1PXX0_9BACT</name>
<dbReference type="Proteomes" id="UP000033818">
    <property type="component" value="Unassembled WGS sequence"/>
</dbReference>
<evidence type="ECO:0000313" key="2">
    <source>
        <dbReference type="EMBL" id="KKU37666.1"/>
    </source>
</evidence>
<evidence type="ECO:0000256" key="1">
    <source>
        <dbReference type="SAM" id="Phobius"/>
    </source>
</evidence>
<evidence type="ECO:0000313" key="3">
    <source>
        <dbReference type="Proteomes" id="UP000033818"/>
    </source>
</evidence>